<evidence type="ECO:0000313" key="3">
    <source>
        <dbReference type="Proteomes" id="UP000008065"/>
    </source>
</evidence>
<dbReference type="VEuPathDB" id="FungiDB:NEUTE1DRAFT_124192"/>
<name>F8MS69_NEUT8</name>
<accession>F8MS69</accession>
<feature type="region of interest" description="Disordered" evidence="1">
    <location>
        <begin position="23"/>
        <end position="43"/>
    </location>
</feature>
<dbReference type="KEGG" id="nte:NEUTE1DRAFT124192"/>
<dbReference type="RefSeq" id="XP_009853639.1">
    <property type="nucleotide sequence ID" value="XM_009855337.1"/>
</dbReference>
<dbReference type="GeneID" id="20824592"/>
<keyword evidence="3" id="KW-1185">Reference proteome</keyword>
<dbReference type="AlphaFoldDB" id="F8MS69"/>
<dbReference type="OrthoDB" id="10327186at2759"/>
<gene>
    <name evidence="2" type="ORF">NEUTE1DRAFT_124192</name>
</gene>
<organism evidence="2 3">
    <name type="scientific">Neurospora tetrasperma (strain FGSC 2508 / ATCC MYA-4615 / P0657)</name>
    <dbReference type="NCBI Taxonomy" id="510951"/>
    <lineage>
        <taxon>Eukaryota</taxon>
        <taxon>Fungi</taxon>
        <taxon>Dikarya</taxon>
        <taxon>Ascomycota</taxon>
        <taxon>Pezizomycotina</taxon>
        <taxon>Sordariomycetes</taxon>
        <taxon>Sordariomycetidae</taxon>
        <taxon>Sordariales</taxon>
        <taxon>Sordariaceae</taxon>
        <taxon>Neurospora</taxon>
    </lineage>
</organism>
<evidence type="ECO:0000313" key="2">
    <source>
        <dbReference type="EMBL" id="EGO55863.1"/>
    </source>
</evidence>
<reference evidence="3" key="1">
    <citation type="journal article" date="2011" name="Genetics">
        <title>Massive changes in genome architecture accompany the transition to self-fertility in the filamentous fungus Neurospora tetrasperma.</title>
        <authorList>
            <person name="Ellison C.E."/>
            <person name="Stajich J.E."/>
            <person name="Jacobson D.J."/>
            <person name="Natvig D.O."/>
            <person name="Lapidus A."/>
            <person name="Foster B."/>
            <person name="Aerts A."/>
            <person name="Riley R."/>
            <person name="Lindquist E.A."/>
            <person name="Grigoriev I.V."/>
            <person name="Taylor J.W."/>
        </authorList>
    </citation>
    <scope>NUCLEOTIDE SEQUENCE [LARGE SCALE GENOMIC DNA]</scope>
    <source>
        <strain evidence="3">FGSC 2508 / P0657</strain>
    </source>
</reference>
<protein>
    <submittedName>
        <fullName evidence="2">Uncharacterized protein</fullName>
    </submittedName>
</protein>
<proteinExistence type="predicted"/>
<dbReference type="Proteomes" id="UP000008065">
    <property type="component" value="Unassembled WGS sequence"/>
</dbReference>
<dbReference type="EMBL" id="GL891306">
    <property type="protein sequence ID" value="EGO55863.1"/>
    <property type="molecule type" value="Genomic_DNA"/>
</dbReference>
<dbReference type="HOGENOM" id="CLU_1235329_0_0_1"/>
<evidence type="ECO:0000256" key="1">
    <source>
        <dbReference type="SAM" id="MobiDB-lite"/>
    </source>
</evidence>
<sequence length="209" mass="23486">MSALPRGILSSDTNSNGTVRLIFSMDKPKPPASTYTNQDSRSTKRTTRLWTIWNRILGWEPPQQQDRPSTPDTGDLVIQYPARGTRRIHMRYMVRQMVEQIMSGQTGTIDEVRLVEHMDSEQHHAVKLKGLPIRSVHTLGDGFQVTATKPEDAEMLRNIIGCGVVLDCVLECVPPVMPKEANPVLSWTRSFRPGPTQSLPSAEVREVNN</sequence>